<reference evidence="2 3" key="1">
    <citation type="journal article" date="2010" name="BMC Genomics">
        <title>Comparative genomics and proteomics of Helicobacter mustelae, an ulcerogenic and carcinogenic gastric pathogen.</title>
        <authorList>
            <person name="O'Toole P.W."/>
            <person name="Snelling W.J."/>
            <person name="Canchaya C."/>
            <person name="Forde B.M."/>
            <person name="Hardie K.R."/>
            <person name="Josenhans C."/>
            <person name="Graham R.L.J."/>
            <person name="McMullan G."/>
            <person name="Parkhill J."/>
            <person name="Belda E."/>
            <person name="Bentley S.D."/>
        </authorList>
    </citation>
    <scope>NUCLEOTIDE SEQUENCE [LARGE SCALE GENOMIC DNA]</scope>
    <source>
        <strain evidence="3">ATCC 43772 / LMG 18044 / NCTC 12198 / 12198</strain>
    </source>
</reference>
<keyword evidence="1" id="KW-0472">Membrane</keyword>
<dbReference type="HOGENOM" id="CLU_2464785_0_0_7"/>
<evidence type="ECO:0000256" key="1">
    <source>
        <dbReference type="SAM" id="Phobius"/>
    </source>
</evidence>
<accession>D3UIK8</accession>
<name>D3UIK8_HELM1</name>
<gene>
    <name evidence="2" type="ordered locus">HMU10760</name>
</gene>
<dbReference type="Proteomes" id="UP000001522">
    <property type="component" value="Chromosome"/>
</dbReference>
<dbReference type="EMBL" id="FN555004">
    <property type="protein sequence ID" value="CBG40332.1"/>
    <property type="molecule type" value="Genomic_DNA"/>
</dbReference>
<evidence type="ECO:0000313" key="3">
    <source>
        <dbReference type="Proteomes" id="UP000001522"/>
    </source>
</evidence>
<dbReference type="AlphaFoldDB" id="D3UIK8"/>
<organism evidence="2 3">
    <name type="scientific">Helicobacter mustelae (strain ATCC 43772 / CCUG 25715 / CIP 103759 / LMG 18044 / NCTC 12198 / R85-136P)</name>
    <name type="common">Campylobacter mustelae</name>
    <dbReference type="NCBI Taxonomy" id="679897"/>
    <lineage>
        <taxon>Bacteria</taxon>
        <taxon>Pseudomonadati</taxon>
        <taxon>Campylobacterota</taxon>
        <taxon>Epsilonproteobacteria</taxon>
        <taxon>Campylobacterales</taxon>
        <taxon>Helicobacteraceae</taxon>
        <taxon>Helicobacter</taxon>
    </lineage>
</organism>
<dbReference type="KEGG" id="hms:HMU10760"/>
<keyword evidence="1" id="KW-1133">Transmembrane helix</keyword>
<proteinExistence type="predicted"/>
<keyword evidence="3" id="KW-1185">Reference proteome</keyword>
<keyword evidence="1" id="KW-0812">Transmembrane</keyword>
<protein>
    <submittedName>
        <fullName evidence="2">Uncharacterized protein</fullName>
    </submittedName>
</protein>
<evidence type="ECO:0000313" key="2">
    <source>
        <dbReference type="EMBL" id="CBG40332.1"/>
    </source>
</evidence>
<sequence>MSYRAFDLAGKILRNSRGWLGGASRRFALAGKLGILHGGIEINLGAVCLGRARISGGLGLLCVVLLYFVWLLAWRVWTCLVRAGRCFA</sequence>
<feature type="transmembrane region" description="Helical" evidence="1">
    <location>
        <begin position="58"/>
        <end position="77"/>
    </location>
</feature>